<gene>
    <name evidence="3" type="ORF">MGN01_37080</name>
</gene>
<keyword evidence="4" id="KW-1185">Reference proteome</keyword>
<protein>
    <submittedName>
        <fullName evidence="3">Uncharacterized protein</fullName>
    </submittedName>
</protein>
<feature type="transmembrane region" description="Helical" evidence="2">
    <location>
        <begin position="89"/>
        <end position="111"/>
    </location>
</feature>
<organism evidence="3 4">
    <name type="scientific">Methylobacterium gnaphalii</name>
    <dbReference type="NCBI Taxonomy" id="1010610"/>
    <lineage>
        <taxon>Bacteria</taxon>
        <taxon>Pseudomonadati</taxon>
        <taxon>Pseudomonadota</taxon>
        <taxon>Alphaproteobacteria</taxon>
        <taxon>Hyphomicrobiales</taxon>
        <taxon>Methylobacteriaceae</taxon>
        <taxon>Methylobacterium</taxon>
    </lineage>
</organism>
<evidence type="ECO:0000256" key="1">
    <source>
        <dbReference type="SAM" id="MobiDB-lite"/>
    </source>
</evidence>
<accession>A0A512JPS4</accession>
<keyword evidence="2" id="KW-1133">Transmembrane helix</keyword>
<sequence length="112" mass="11753">MRNVKGSTEISGLRTPPDGRVVGGRSGRNGGTAERSRTLSGAMPLCRINVPQSAAASRPDRVRVSHYVVGRRAGMHPANDNRGPRGSQAWQWAIGIAVAPALGAILLLSGLF</sequence>
<keyword evidence="2" id="KW-0472">Membrane</keyword>
<evidence type="ECO:0000256" key="2">
    <source>
        <dbReference type="SAM" id="Phobius"/>
    </source>
</evidence>
<feature type="compositionally biased region" description="Gly residues" evidence="1">
    <location>
        <begin position="21"/>
        <end position="30"/>
    </location>
</feature>
<dbReference type="AlphaFoldDB" id="A0A512JPS4"/>
<keyword evidence="2" id="KW-0812">Transmembrane</keyword>
<feature type="region of interest" description="Disordered" evidence="1">
    <location>
        <begin position="1"/>
        <end position="40"/>
    </location>
</feature>
<evidence type="ECO:0000313" key="4">
    <source>
        <dbReference type="Proteomes" id="UP000321750"/>
    </source>
</evidence>
<feature type="compositionally biased region" description="Polar residues" evidence="1">
    <location>
        <begin position="1"/>
        <end position="10"/>
    </location>
</feature>
<dbReference type="EMBL" id="BJZV01000024">
    <property type="protein sequence ID" value="GEP11863.1"/>
    <property type="molecule type" value="Genomic_DNA"/>
</dbReference>
<name>A0A512JPS4_9HYPH</name>
<comment type="caution">
    <text evidence="3">The sequence shown here is derived from an EMBL/GenBank/DDBJ whole genome shotgun (WGS) entry which is preliminary data.</text>
</comment>
<reference evidence="3 4" key="1">
    <citation type="submission" date="2019-07" db="EMBL/GenBank/DDBJ databases">
        <title>Whole genome shotgun sequence of Methylobacterium gnaphalii NBRC 107716.</title>
        <authorList>
            <person name="Hosoyama A."/>
            <person name="Uohara A."/>
            <person name="Ohji S."/>
            <person name="Ichikawa N."/>
        </authorList>
    </citation>
    <scope>NUCLEOTIDE SEQUENCE [LARGE SCALE GENOMIC DNA]</scope>
    <source>
        <strain evidence="3 4">NBRC 107716</strain>
    </source>
</reference>
<proteinExistence type="predicted"/>
<dbReference type="Proteomes" id="UP000321750">
    <property type="component" value="Unassembled WGS sequence"/>
</dbReference>
<evidence type="ECO:0000313" key="3">
    <source>
        <dbReference type="EMBL" id="GEP11863.1"/>
    </source>
</evidence>